<comment type="caution">
    <text evidence="2">The sequence shown here is derived from an EMBL/GenBank/DDBJ whole genome shotgun (WGS) entry which is preliminary data.</text>
</comment>
<feature type="region of interest" description="Disordered" evidence="1">
    <location>
        <begin position="43"/>
        <end position="68"/>
    </location>
</feature>
<evidence type="ECO:0000256" key="1">
    <source>
        <dbReference type="SAM" id="MobiDB-lite"/>
    </source>
</evidence>
<evidence type="ECO:0000313" key="2">
    <source>
        <dbReference type="EMBL" id="KAK7089983.1"/>
    </source>
</evidence>
<sequence length="89" mass="10049">MADKIKYNVTCGLTEEGKNVTLMYTIADPADHITWEWTHQETEDGSHQHTAVMTAHDSKRGHRSQPVPDDVYKKLGSVSFFDDEILSDA</sequence>
<organism evidence="2 3">
    <name type="scientific">Littorina saxatilis</name>
    <dbReference type="NCBI Taxonomy" id="31220"/>
    <lineage>
        <taxon>Eukaryota</taxon>
        <taxon>Metazoa</taxon>
        <taxon>Spiralia</taxon>
        <taxon>Lophotrochozoa</taxon>
        <taxon>Mollusca</taxon>
        <taxon>Gastropoda</taxon>
        <taxon>Caenogastropoda</taxon>
        <taxon>Littorinimorpha</taxon>
        <taxon>Littorinoidea</taxon>
        <taxon>Littorinidae</taxon>
        <taxon>Littorina</taxon>
    </lineage>
</organism>
<reference evidence="2 3" key="1">
    <citation type="submission" date="2024-02" db="EMBL/GenBank/DDBJ databases">
        <title>Chromosome-scale genome assembly of the rough periwinkle Littorina saxatilis.</title>
        <authorList>
            <person name="De Jode A."/>
            <person name="Faria R."/>
            <person name="Formenti G."/>
            <person name="Sims Y."/>
            <person name="Smith T.P."/>
            <person name="Tracey A."/>
            <person name="Wood J.M.D."/>
            <person name="Zagrodzka Z.B."/>
            <person name="Johannesson K."/>
            <person name="Butlin R.K."/>
            <person name="Leder E.H."/>
        </authorList>
    </citation>
    <scope>NUCLEOTIDE SEQUENCE [LARGE SCALE GENOMIC DNA]</scope>
    <source>
        <strain evidence="2">Snail1</strain>
        <tissue evidence="2">Muscle</tissue>
    </source>
</reference>
<protein>
    <submittedName>
        <fullName evidence="2">Uncharacterized protein</fullName>
    </submittedName>
</protein>
<dbReference type="AlphaFoldDB" id="A0AAN9AN01"/>
<evidence type="ECO:0000313" key="3">
    <source>
        <dbReference type="Proteomes" id="UP001374579"/>
    </source>
</evidence>
<accession>A0AAN9AN01</accession>
<dbReference type="EMBL" id="JBAMIC010000024">
    <property type="protein sequence ID" value="KAK7089983.1"/>
    <property type="molecule type" value="Genomic_DNA"/>
</dbReference>
<name>A0AAN9AN01_9CAEN</name>
<gene>
    <name evidence="2" type="ORF">V1264_009851</name>
</gene>
<dbReference type="Proteomes" id="UP001374579">
    <property type="component" value="Unassembled WGS sequence"/>
</dbReference>
<keyword evidence="3" id="KW-1185">Reference proteome</keyword>
<proteinExistence type="predicted"/>